<dbReference type="InterPro" id="IPR046849">
    <property type="entry name" value="E2_motif"/>
</dbReference>
<evidence type="ECO:0000256" key="1">
    <source>
        <dbReference type="ARBA" id="ARBA00006643"/>
    </source>
</evidence>
<organism evidence="5">
    <name type="scientific">Picea sitchensis</name>
    <name type="common">Sitka spruce</name>
    <name type="synonym">Pinus sitchensis</name>
    <dbReference type="NCBI Taxonomy" id="3332"/>
    <lineage>
        <taxon>Eukaryota</taxon>
        <taxon>Viridiplantae</taxon>
        <taxon>Streptophyta</taxon>
        <taxon>Embryophyta</taxon>
        <taxon>Tracheophyta</taxon>
        <taxon>Spermatophyta</taxon>
        <taxon>Pinopsida</taxon>
        <taxon>Pinidae</taxon>
        <taxon>Conifers I</taxon>
        <taxon>Pinales</taxon>
        <taxon>Pinaceae</taxon>
        <taxon>Picea</taxon>
    </lineage>
</organism>
<feature type="repeat" description="PPR" evidence="3">
    <location>
        <begin position="207"/>
        <end position="241"/>
    </location>
</feature>
<keyword evidence="2" id="KW-0677">Repeat</keyword>
<dbReference type="Pfam" id="PF14432">
    <property type="entry name" value="DYW_deaminase"/>
    <property type="match status" value="1"/>
</dbReference>
<dbReference type="GO" id="GO:0009451">
    <property type="term" value="P:RNA modification"/>
    <property type="evidence" value="ECO:0007669"/>
    <property type="project" value="InterPro"/>
</dbReference>
<feature type="repeat" description="PPR" evidence="3">
    <location>
        <begin position="75"/>
        <end position="105"/>
    </location>
</feature>
<dbReference type="InterPro" id="IPR002885">
    <property type="entry name" value="PPR_rpt"/>
</dbReference>
<dbReference type="GO" id="GO:0008270">
    <property type="term" value="F:zinc ion binding"/>
    <property type="evidence" value="ECO:0007669"/>
    <property type="project" value="InterPro"/>
</dbReference>
<dbReference type="Pfam" id="PF20431">
    <property type="entry name" value="E_motif"/>
    <property type="match status" value="1"/>
</dbReference>
<dbReference type="PANTHER" id="PTHR47926:SF533">
    <property type="entry name" value="DYW DOMAIN-CONTAINING PROTEIN"/>
    <property type="match status" value="1"/>
</dbReference>
<feature type="repeat" description="PPR" evidence="3">
    <location>
        <begin position="106"/>
        <end position="140"/>
    </location>
</feature>
<dbReference type="InterPro" id="IPR046960">
    <property type="entry name" value="PPR_At4g14850-like_plant"/>
</dbReference>
<protein>
    <recommendedName>
        <fullName evidence="4">DYW domain-containing protein</fullName>
    </recommendedName>
</protein>
<feature type="repeat" description="PPR" evidence="3">
    <location>
        <begin position="176"/>
        <end position="206"/>
    </location>
</feature>
<reference evidence="5" key="1">
    <citation type="submission" date="2010-04" db="EMBL/GenBank/DDBJ databases">
        <authorList>
            <person name="Reid K.E."/>
            <person name="Liao N."/>
            <person name="Chan S."/>
            <person name="Docking R."/>
            <person name="Taylor G."/>
            <person name="Moore R."/>
            <person name="Mayo M."/>
            <person name="Munro S."/>
            <person name="King J."/>
            <person name="Yanchuk A."/>
            <person name="Holt R."/>
            <person name="Jones S."/>
            <person name="Marra M."/>
            <person name="Ritland C.E."/>
            <person name="Ritland K."/>
            <person name="Bohlmann J."/>
        </authorList>
    </citation>
    <scope>NUCLEOTIDE SEQUENCE</scope>
    <source>
        <tissue evidence="5">Bud</tissue>
    </source>
</reference>
<dbReference type="AlphaFoldDB" id="D5AD86"/>
<dbReference type="PROSITE" id="PS51375">
    <property type="entry name" value="PPR"/>
    <property type="match status" value="5"/>
</dbReference>
<accession>D5AD86</accession>
<dbReference type="FunFam" id="1.25.40.10:FF:000348">
    <property type="entry name" value="Pentatricopeptide repeat-containing protein chloroplastic"/>
    <property type="match status" value="1"/>
</dbReference>
<evidence type="ECO:0000256" key="3">
    <source>
        <dbReference type="PROSITE-ProRule" id="PRU00708"/>
    </source>
</evidence>
<dbReference type="PANTHER" id="PTHR47926">
    <property type="entry name" value="PENTATRICOPEPTIDE REPEAT-CONTAINING PROTEIN"/>
    <property type="match status" value="1"/>
</dbReference>
<evidence type="ECO:0000259" key="4">
    <source>
        <dbReference type="Pfam" id="PF14432"/>
    </source>
</evidence>
<dbReference type="FunFam" id="1.25.40.10:FF:002148">
    <property type="entry name" value="Pentatricopeptide repeat-containing protein At2g29760, chloroplastic"/>
    <property type="match status" value="1"/>
</dbReference>
<proteinExistence type="evidence at transcript level"/>
<evidence type="ECO:0000256" key="2">
    <source>
        <dbReference type="ARBA" id="ARBA00022737"/>
    </source>
</evidence>
<dbReference type="Gene3D" id="1.25.40.10">
    <property type="entry name" value="Tetratricopeptide repeat domain"/>
    <property type="match status" value="3"/>
</dbReference>
<name>D5AD86_PICSI</name>
<dbReference type="InterPro" id="IPR011990">
    <property type="entry name" value="TPR-like_helical_dom_sf"/>
</dbReference>
<dbReference type="Pfam" id="PF13812">
    <property type="entry name" value="PPR_3"/>
    <property type="match status" value="1"/>
</dbReference>
<evidence type="ECO:0000313" key="5">
    <source>
        <dbReference type="EMBL" id="ADE77505.1"/>
    </source>
</evidence>
<dbReference type="Pfam" id="PF12854">
    <property type="entry name" value="PPR_1"/>
    <property type="match status" value="1"/>
</dbReference>
<dbReference type="InterPro" id="IPR046848">
    <property type="entry name" value="E_motif"/>
</dbReference>
<dbReference type="Pfam" id="PF13041">
    <property type="entry name" value="PPR_2"/>
    <property type="match status" value="1"/>
</dbReference>
<comment type="similarity">
    <text evidence="1">Belongs to the PPR family. PCMP-H subfamily.</text>
</comment>
<dbReference type="InterPro" id="IPR032867">
    <property type="entry name" value="DYW_dom"/>
</dbReference>
<sequence>MVGKGVKPNQFTLSTVVKACASIASLEQGKQAHNYIIKMGFESDVVVQTALVHMYARCGSLEDAGHVFDKMSERSTRTWNAMITGHAQNRDMKKALKLFYEMSERDVVSWTAVIAGYAQNGYGDESLNVFNQMRKTGMKSDRFIMGSVLSACADLAALELGRQFHAYVVQSGFALDIVVGSALVDMYAKSGSMEDACQVFDKMPQRNEVSWNSIITGCAQHGRGNDAVLLFEQMLQAGIKPNEISFVGVLSACSHTGLVNEGRGYFNLMTQNYGIVPDVSHYTCMIDLLGRAGCLDEAENFINGMPVEPDVSVWGALLGACRIHGNTELAKRIAEHLLGMEVQIAGIYVLLSNIYAAAGQWDDAAKVRKLMKDRGVMKQPGYSWIEVKTIMHAFVAGETSHPQLKEIHEFLESLSRKMKAAGYVPNKNFVLQDVEDDEKELSLSHHSEKLAIAFGIINTNPGTTIRVAKNLRVCGDCHTVIKFISLNFTRKIVVRDANRFHHFKDGRCSCGDYW</sequence>
<dbReference type="NCBIfam" id="TIGR00756">
    <property type="entry name" value="PPR"/>
    <property type="match status" value="6"/>
</dbReference>
<feature type="repeat" description="PPR" evidence="3">
    <location>
        <begin position="44"/>
        <end position="74"/>
    </location>
</feature>
<dbReference type="Pfam" id="PF20430">
    <property type="entry name" value="Eplus_motif"/>
    <property type="match status" value="1"/>
</dbReference>
<feature type="domain" description="DYW" evidence="4">
    <location>
        <begin position="422"/>
        <end position="514"/>
    </location>
</feature>
<dbReference type="EMBL" id="BT124240">
    <property type="protein sequence ID" value="ADE77505.1"/>
    <property type="molecule type" value="mRNA"/>
</dbReference>
<dbReference type="GO" id="GO:0003723">
    <property type="term" value="F:RNA binding"/>
    <property type="evidence" value="ECO:0007669"/>
    <property type="project" value="InterPro"/>
</dbReference>
<dbReference type="Pfam" id="PF01535">
    <property type="entry name" value="PPR"/>
    <property type="match status" value="2"/>
</dbReference>